<organism evidence="2">
    <name type="scientific">uncultured Caudovirales phage</name>
    <dbReference type="NCBI Taxonomy" id="2100421"/>
    <lineage>
        <taxon>Viruses</taxon>
        <taxon>Duplodnaviria</taxon>
        <taxon>Heunggongvirae</taxon>
        <taxon>Uroviricota</taxon>
        <taxon>Caudoviricetes</taxon>
        <taxon>Peduoviridae</taxon>
        <taxon>Maltschvirus</taxon>
        <taxon>Maltschvirus maltsch</taxon>
    </lineage>
</organism>
<evidence type="ECO:0000313" key="2">
    <source>
        <dbReference type="EMBL" id="CAB4138274.1"/>
    </source>
</evidence>
<dbReference type="EMBL" id="LR796342">
    <property type="protein sequence ID" value="CAB4138274.1"/>
    <property type="molecule type" value="Genomic_DNA"/>
</dbReference>
<sequence>MSVIELNSPDWIVENLIQEMSRATVCRFRPSGSLADDTRLAARTKVQFTRDGVKLFAGVTLPAEITIAASGDDVVYTAADVLEYLGNNPCDEINSRYNRSLADSSIADDPTEETIETILDTEFGSLVGPGLLIGNIDYSDLPASVREYIPRDIETTGKTWIGLIDSVLRDIAVVAYWYDPSTIPDGDVIGGTLRLFDISGRNRSPAPVPTNAILPTRGENIAGSPEPNVIDCRITVDVSQTYDKLTFKGWGDLRERREKATSAWSSNPLNNGYFTTSNGFSTDAQPMRLNPADPNHARPQFFRADGAGGSFWDAMPSLTVVPWFPTSRKGDSQWVCRRYQVQYPIVDVKIVREGSGTLADPYLYRRLEQSMFIEVPRYIWRAGPITWRTEDGSALIIGLFAGGTKITSFSNGFVSDWGRVVLDPALYPAWLVDSPEEGPLFNIGTPSSVENTTIGNVERGYFLTQEPMVARTTYLWTGQVFRIGQQIDLYGNMVAPANNSPVYCYWNIGLHVWLTYTGKQPFEVVVENPSLGLNKHLVMIDARFFKYTDIDNVVLRDDTASMSAYANELFNMISRERVYGGLTVFATAATVNTQWPMGGFVRLCNWSSGPDTWTPTVESGTRPAWNLRARIQRRDLTSLARYQESVAIDFDRPITFTQLDTLVRWRTWFAGVDVAGVVQDPDLQRGVIAPFGGGGGSGGGGSGGGGSRPPGRTAGGGSFAPVGSGGYSGGPDAPGGTVGVDCCTIDKNEPDPNASGSGI</sequence>
<feature type="compositionally biased region" description="Gly residues" evidence="1">
    <location>
        <begin position="691"/>
        <end position="738"/>
    </location>
</feature>
<evidence type="ECO:0000256" key="1">
    <source>
        <dbReference type="SAM" id="MobiDB-lite"/>
    </source>
</evidence>
<accession>A0A6J5LUN2</accession>
<proteinExistence type="predicted"/>
<protein>
    <submittedName>
        <fullName evidence="2">Uncharacterized protein</fullName>
    </submittedName>
</protein>
<gene>
    <name evidence="2" type="ORF">UFOVP329_36</name>
</gene>
<reference evidence="2" key="1">
    <citation type="submission" date="2020-04" db="EMBL/GenBank/DDBJ databases">
        <authorList>
            <person name="Chiriac C."/>
            <person name="Salcher M."/>
            <person name="Ghai R."/>
            <person name="Kavagutti S V."/>
        </authorList>
    </citation>
    <scope>NUCLEOTIDE SEQUENCE</scope>
</reference>
<name>A0A6J5LUN2_9CAUD</name>
<feature type="region of interest" description="Disordered" evidence="1">
    <location>
        <begin position="688"/>
        <end position="759"/>
    </location>
</feature>